<reference evidence="2" key="1">
    <citation type="journal article" date="2020" name="Stud. Mycol.">
        <title>101 Dothideomycetes genomes: a test case for predicting lifestyles and emergence of pathogens.</title>
        <authorList>
            <person name="Haridas S."/>
            <person name="Albert R."/>
            <person name="Binder M."/>
            <person name="Bloem J."/>
            <person name="Labutti K."/>
            <person name="Salamov A."/>
            <person name="Andreopoulos B."/>
            <person name="Baker S."/>
            <person name="Barry K."/>
            <person name="Bills G."/>
            <person name="Bluhm B."/>
            <person name="Cannon C."/>
            <person name="Castanera R."/>
            <person name="Culley D."/>
            <person name="Daum C."/>
            <person name="Ezra D."/>
            <person name="Gonzalez J."/>
            <person name="Henrissat B."/>
            <person name="Kuo A."/>
            <person name="Liang C."/>
            <person name="Lipzen A."/>
            <person name="Lutzoni F."/>
            <person name="Magnuson J."/>
            <person name="Mondo S."/>
            <person name="Nolan M."/>
            <person name="Ohm R."/>
            <person name="Pangilinan J."/>
            <person name="Park H.-J."/>
            <person name="Ramirez L."/>
            <person name="Alfaro M."/>
            <person name="Sun H."/>
            <person name="Tritt A."/>
            <person name="Yoshinaga Y."/>
            <person name="Zwiers L.-H."/>
            <person name="Turgeon B."/>
            <person name="Goodwin S."/>
            <person name="Spatafora J."/>
            <person name="Crous P."/>
            <person name="Grigoriev I."/>
        </authorList>
    </citation>
    <scope>NUCLEOTIDE SEQUENCE</scope>
    <source>
        <strain evidence="2">CBS 627.86</strain>
    </source>
</reference>
<name>A0A6A5YF37_9PLEO</name>
<organism evidence="2 3">
    <name type="scientific">Lophiotrema nucula</name>
    <dbReference type="NCBI Taxonomy" id="690887"/>
    <lineage>
        <taxon>Eukaryota</taxon>
        <taxon>Fungi</taxon>
        <taxon>Dikarya</taxon>
        <taxon>Ascomycota</taxon>
        <taxon>Pezizomycotina</taxon>
        <taxon>Dothideomycetes</taxon>
        <taxon>Pleosporomycetidae</taxon>
        <taxon>Pleosporales</taxon>
        <taxon>Lophiotremataceae</taxon>
        <taxon>Lophiotrema</taxon>
    </lineage>
</organism>
<evidence type="ECO:0000256" key="1">
    <source>
        <dbReference type="SAM" id="Phobius"/>
    </source>
</evidence>
<dbReference type="AlphaFoldDB" id="A0A6A5YF37"/>
<gene>
    <name evidence="2" type="ORF">BDV96DRAFT_354359</name>
</gene>
<evidence type="ECO:0000313" key="3">
    <source>
        <dbReference type="Proteomes" id="UP000799770"/>
    </source>
</evidence>
<dbReference type="EMBL" id="ML977369">
    <property type="protein sequence ID" value="KAF2105909.1"/>
    <property type="molecule type" value="Genomic_DNA"/>
</dbReference>
<feature type="transmembrane region" description="Helical" evidence="1">
    <location>
        <begin position="66"/>
        <end position="87"/>
    </location>
</feature>
<dbReference type="Proteomes" id="UP000799770">
    <property type="component" value="Unassembled WGS sequence"/>
</dbReference>
<keyword evidence="3" id="KW-1185">Reference proteome</keyword>
<accession>A0A6A5YF37</accession>
<sequence length="241" mass="27281">MQRQTRPSMCLTFSGTVIYFDYCDVRSSSFKLSCFSTDINFLLHTYHHRPTSSTHNYNHNQPYRMLALKLIGFLLAYISFAASFATLSQSGEALTNNTLLLDTRATDQIIGGAEGLDRRRGPISCHNKADAIGPPCQFEEINFKAAARVYCGLYKQKYIVPIGQSYPRKISLLPCGKSQCTFWGNIKFTKDVDNRGAGNGWNYIDYERCYEHVDDIYRSCGGYGGWYNTGYGTMFAECINQ</sequence>
<keyword evidence="1" id="KW-0472">Membrane</keyword>
<protein>
    <submittedName>
        <fullName evidence="2">Uncharacterized protein</fullName>
    </submittedName>
</protein>
<proteinExistence type="predicted"/>
<keyword evidence="1" id="KW-0812">Transmembrane</keyword>
<evidence type="ECO:0000313" key="2">
    <source>
        <dbReference type="EMBL" id="KAF2105909.1"/>
    </source>
</evidence>
<keyword evidence="1" id="KW-1133">Transmembrane helix</keyword>